<evidence type="ECO:0000259" key="3">
    <source>
        <dbReference type="PROSITE" id="PS50228"/>
    </source>
</evidence>
<dbReference type="CDD" id="cd00037">
    <property type="entry name" value="CLECT"/>
    <property type="match status" value="2"/>
</dbReference>
<dbReference type="PROSITE" id="PS00022">
    <property type="entry name" value="EGF_1"/>
    <property type="match status" value="1"/>
</dbReference>
<feature type="domain" description="SUEL-type lectin" evidence="3">
    <location>
        <begin position="225"/>
        <end position="301"/>
    </location>
</feature>
<dbReference type="Pfam" id="PF02140">
    <property type="entry name" value="SUEL_Lectin"/>
    <property type="match status" value="1"/>
</dbReference>
<dbReference type="PROSITE" id="PS50041">
    <property type="entry name" value="C_TYPE_LECTIN_2"/>
    <property type="match status" value="2"/>
</dbReference>
<dbReference type="InterPro" id="IPR050111">
    <property type="entry name" value="C-type_lectin/snaclec_domain"/>
</dbReference>
<dbReference type="CDD" id="cd22840">
    <property type="entry name" value="Gal_Rha_Lectin_LAT2"/>
    <property type="match status" value="1"/>
</dbReference>
<evidence type="ECO:0000256" key="1">
    <source>
        <dbReference type="SAM" id="SignalP"/>
    </source>
</evidence>
<organism evidence="4 5">
    <name type="scientific">Cylicocyclus nassatus</name>
    <name type="common">Nematode worm</name>
    <dbReference type="NCBI Taxonomy" id="53992"/>
    <lineage>
        <taxon>Eukaryota</taxon>
        <taxon>Metazoa</taxon>
        <taxon>Ecdysozoa</taxon>
        <taxon>Nematoda</taxon>
        <taxon>Chromadorea</taxon>
        <taxon>Rhabditida</taxon>
        <taxon>Rhabditina</taxon>
        <taxon>Rhabditomorpha</taxon>
        <taxon>Strongyloidea</taxon>
        <taxon>Strongylidae</taxon>
        <taxon>Cylicocyclus</taxon>
    </lineage>
</organism>
<dbReference type="PANTHER" id="PTHR22803">
    <property type="entry name" value="MANNOSE, PHOSPHOLIPASE, LECTIN RECEPTOR RELATED"/>
    <property type="match status" value="1"/>
</dbReference>
<evidence type="ECO:0008006" key="6">
    <source>
        <dbReference type="Google" id="ProtNLM"/>
    </source>
</evidence>
<gene>
    <name evidence="4" type="ORF">CYNAS_LOCUS20325</name>
</gene>
<keyword evidence="1" id="KW-0732">Signal</keyword>
<dbReference type="InterPro" id="IPR000922">
    <property type="entry name" value="Lectin_gal-bd_dom"/>
</dbReference>
<reference evidence="4" key="1">
    <citation type="submission" date="2023-07" db="EMBL/GenBank/DDBJ databases">
        <authorList>
            <consortium name="CYATHOMIX"/>
        </authorList>
    </citation>
    <scope>NUCLEOTIDE SEQUENCE</scope>
    <source>
        <strain evidence="4">N/A</strain>
    </source>
</reference>
<dbReference type="Gene3D" id="2.60.120.740">
    <property type="match status" value="1"/>
</dbReference>
<feature type="signal peptide" evidence="1">
    <location>
        <begin position="1"/>
        <end position="18"/>
    </location>
</feature>
<sequence>MPILISFLVLIFVSGAISDIEECRNQMLCENGGTCLLSSELPVGKKCEDDEIYHMEYCYSFNENPMNWSDAARYCHDNSRVLALTETDDDQTFYAGYVQGMLAATQAYIPRVTGVWTSVRCVPNGTEPAWVIFPGSYVVKRYYWQPGEPSVYPNYDDICVSLHQDSIYRNWMAQSCDVKNHVVCKRKAVDQDASKKRMAQCMCPEGFGGIRCEERTGEIPAQNLSCTSAPFEFACRDGGTIHVEYASYGAVEGYICHQNMVTAVQTCSNPNSLKTITNKCQGLSFCSIQDLNGLFPETSCPVQEEIFLQYRFRCLEDNPKCASGAFYMSGRCFVIDTKKKLLSQPEAQQSCHKEGGYLASSIDSSMDAELSRQVVRQSKDGDAFWIDLKVSDEGIPEWSDGSSLTYRDVTTI</sequence>
<dbReference type="GO" id="GO:0030246">
    <property type="term" value="F:carbohydrate binding"/>
    <property type="evidence" value="ECO:0007669"/>
    <property type="project" value="InterPro"/>
</dbReference>
<comment type="caution">
    <text evidence="4">The sequence shown here is derived from an EMBL/GenBank/DDBJ whole genome shotgun (WGS) entry which is preliminary data.</text>
</comment>
<dbReference type="PROSITE" id="PS01186">
    <property type="entry name" value="EGF_2"/>
    <property type="match status" value="1"/>
</dbReference>
<feature type="domain" description="C-type lectin" evidence="2">
    <location>
        <begin position="328"/>
        <end position="408"/>
    </location>
</feature>
<protein>
    <recommendedName>
        <fullName evidence="6">C-type lectin</fullName>
    </recommendedName>
</protein>
<dbReference type="InterPro" id="IPR043159">
    <property type="entry name" value="Lectin_gal-bd_sf"/>
</dbReference>
<dbReference type="InterPro" id="IPR001304">
    <property type="entry name" value="C-type_lectin-like"/>
</dbReference>
<name>A0AA36HCU7_CYLNA</name>
<dbReference type="Proteomes" id="UP001176961">
    <property type="component" value="Unassembled WGS sequence"/>
</dbReference>
<evidence type="ECO:0000313" key="4">
    <source>
        <dbReference type="EMBL" id="CAJ0608342.1"/>
    </source>
</evidence>
<dbReference type="Pfam" id="PF00059">
    <property type="entry name" value="Lectin_C"/>
    <property type="match status" value="2"/>
</dbReference>
<dbReference type="Gene3D" id="3.10.100.10">
    <property type="entry name" value="Mannose-Binding Protein A, subunit A"/>
    <property type="match status" value="2"/>
</dbReference>
<dbReference type="SMART" id="SM00034">
    <property type="entry name" value="CLECT"/>
    <property type="match status" value="1"/>
</dbReference>
<dbReference type="AlphaFoldDB" id="A0AA36HCU7"/>
<dbReference type="InterPro" id="IPR016186">
    <property type="entry name" value="C-type_lectin-like/link_sf"/>
</dbReference>
<proteinExistence type="predicted"/>
<evidence type="ECO:0000313" key="5">
    <source>
        <dbReference type="Proteomes" id="UP001176961"/>
    </source>
</evidence>
<dbReference type="InterPro" id="IPR000742">
    <property type="entry name" value="EGF"/>
</dbReference>
<keyword evidence="5" id="KW-1185">Reference proteome</keyword>
<evidence type="ECO:0000259" key="2">
    <source>
        <dbReference type="PROSITE" id="PS50041"/>
    </source>
</evidence>
<feature type="domain" description="C-type lectin" evidence="2">
    <location>
        <begin position="54"/>
        <end position="185"/>
    </location>
</feature>
<accession>A0AA36HCU7</accession>
<dbReference type="SUPFAM" id="SSF56436">
    <property type="entry name" value="C-type lectin-like"/>
    <property type="match status" value="2"/>
</dbReference>
<dbReference type="PROSITE" id="PS50228">
    <property type="entry name" value="SUEL_LECTIN"/>
    <property type="match status" value="1"/>
</dbReference>
<dbReference type="EMBL" id="CATQJL010000316">
    <property type="protein sequence ID" value="CAJ0608342.1"/>
    <property type="molecule type" value="Genomic_DNA"/>
</dbReference>
<dbReference type="InterPro" id="IPR016187">
    <property type="entry name" value="CTDL_fold"/>
</dbReference>
<feature type="chain" id="PRO_5041281595" description="C-type lectin" evidence="1">
    <location>
        <begin position="19"/>
        <end position="412"/>
    </location>
</feature>